<evidence type="ECO:0000256" key="1">
    <source>
        <dbReference type="ARBA" id="ARBA00022741"/>
    </source>
</evidence>
<proteinExistence type="inferred from homology"/>
<evidence type="ECO:0000256" key="3">
    <source>
        <dbReference type="ARBA" id="ARBA00023054"/>
    </source>
</evidence>
<evidence type="ECO:0000256" key="5">
    <source>
        <dbReference type="PROSITE-ProRule" id="PRU00283"/>
    </source>
</evidence>
<dbReference type="InterPro" id="IPR027417">
    <property type="entry name" value="P-loop_NTPase"/>
</dbReference>
<comment type="similarity">
    <text evidence="5 6">Belongs to the TRAFAC class myosin-kinesin ATPase superfamily. Kinesin family.</text>
</comment>
<keyword evidence="6" id="KW-0493">Microtubule</keyword>
<keyword evidence="11" id="KW-1185">Reference proteome</keyword>
<feature type="domain" description="Kinesin motor" evidence="9">
    <location>
        <begin position="6"/>
        <end position="417"/>
    </location>
</feature>
<keyword evidence="3 7" id="KW-0175">Coiled coil</keyword>
<keyword evidence="2 5" id="KW-0067">ATP-binding</keyword>
<feature type="coiled-coil region" evidence="7">
    <location>
        <begin position="561"/>
        <end position="623"/>
    </location>
</feature>
<name>A0AAU9IB32_9CILI</name>
<dbReference type="InterPro" id="IPR001752">
    <property type="entry name" value="Kinesin_motor_dom"/>
</dbReference>
<dbReference type="EMBL" id="CAJZBQ010000002">
    <property type="protein sequence ID" value="CAG9310537.1"/>
    <property type="molecule type" value="Genomic_DNA"/>
</dbReference>
<dbReference type="SMART" id="SM00129">
    <property type="entry name" value="KISc"/>
    <property type="match status" value="1"/>
</dbReference>
<reference evidence="10" key="1">
    <citation type="submission" date="2021-09" db="EMBL/GenBank/DDBJ databases">
        <authorList>
            <consortium name="AG Swart"/>
            <person name="Singh M."/>
            <person name="Singh A."/>
            <person name="Seah K."/>
            <person name="Emmerich C."/>
        </authorList>
    </citation>
    <scope>NUCLEOTIDE SEQUENCE</scope>
    <source>
        <strain evidence="10">ATCC30299</strain>
    </source>
</reference>
<dbReference type="PROSITE" id="PS50067">
    <property type="entry name" value="KINESIN_MOTOR_2"/>
    <property type="match status" value="1"/>
</dbReference>
<dbReference type="GO" id="GO:0008017">
    <property type="term" value="F:microtubule binding"/>
    <property type="evidence" value="ECO:0007669"/>
    <property type="project" value="InterPro"/>
</dbReference>
<evidence type="ECO:0000256" key="7">
    <source>
        <dbReference type="SAM" id="Coils"/>
    </source>
</evidence>
<dbReference type="Proteomes" id="UP001162131">
    <property type="component" value="Unassembled WGS sequence"/>
</dbReference>
<dbReference type="AlphaFoldDB" id="A0AAU9IB32"/>
<dbReference type="GO" id="GO:0005874">
    <property type="term" value="C:microtubule"/>
    <property type="evidence" value="ECO:0007669"/>
    <property type="project" value="UniProtKB-KW"/>
</dbReference>
<feature type="binding site" evidence="5">
    <location>
        <begin position="98"/>
        <end position="105"/>
    </location>
    <ligand>
        <name>ATP</name>
        <dbReference type="ChEBI" id="CHEBI:30616"/>
    </ligand>
</feature>
<gene>
    <name evidence="10" type="ORF">BSTOLATCC_MIC1379</name>
</gene>
<dbReference type="InterPro" id="IPR027640">
    <property type="entry name" value="Kinesin-like_fam"/>
</dbReference>
<dbReference type="InterPro" id="IPR019821">
    <property type="entry name" value="Kinesin_motor_CS"/>
</dbReference>
<protein>
    <recommendedName>
        <fullName evidence="6">Kinesin-like protein</fullName>
    </recommendedName>
</protein>
<feature type="region of interest" description="Disordered" evidence="8">
    <location>
        <begin position="129"/>
        <end position="149"/>
    </location>
</feature>
<feature type="coiled-coil region" evidence="7">
    <location>
        <begin position="434"/>
        <end position="486"/>
    </location>
</feature>
<evidence type="ECO:0000256" key="6">
    <source>
        <dbReference type="RuleBase" id="RU000394"/>
    </source>
</evidence>
<sequence length="775" mass="87903">MSRSENIHVSLRFRPLNTREIDDYESSIWNISKNSVSIKPEYAQILLESKRLTRPPKGYTYNHCFAPRDSNQFVYDAIGKRVVLASLEGYNGTIFAYGQTGSGKTFTMMGADEDENEVNEERKILNATPSLKKDRRSVSPLFRPSSSFQKTTPAPPAIIPVGIKDKGIISLALDDLFANIKKFPEKTYFLTCSYLEIYNEQVFDLLSESAQFKGDILSINEDPTKGFYVKGLSEHVINSIEEVKSFLEKGESNRKYAATAMNHHSSRSHTIFRLNVTSVTVLENFENDENGNSITTESVLNFVDLAGSERVSNLQQDVSSDNLKKKAKNSLDTLVTEGKHINTSLFYLCQVIHRLSEKDTIKSETHIPYRNSNLTKILRSSLGGNSLTCIICTATPTLSQFEMTLSTLRFGGIAKTITNKVEANVTSNKNAELLQAYQHDIEQLKKDLEIAQQGGKAKIDEAIQAKKQLEERISKLIQMLLNQSRNNIQKPVSGISQPSSRDLWCKQVGELIIDFRLENHDYLNKINESETNQLRFDDKGSMAMERMKSMHIELKNKDTQIQELKDCKQALIDSKANLKNDLKKALTLCKELSDKKQAYKVKCKKLHKHNKNLEQRLNLIEKQIGLEKLSSEQLQQLEAFFFHSLDAVKNARFRKKYENKLSLITHQESTIAESPVHRVNGRLFCHFGGEDLTSSGSDSESSLEFETSFYKNKKFGERSFAASFNSQDISALMLGSLIENDYEDSPKKDLSKVDVNVGLRKEPLLEIPQNSEKWL</sequence>
<dbReference type="InterPro" id="IPR036961">
    <property type="entry name" value="Kinesin_motor_dom_sf"/>
</dbReference>
<comment type="caution">
    <text evidence="10">The sequence shown here is derived from an EMBL/GenBank/DDBJ whole genome shotgun (WGS) entry which is preliminary data.</text>
</comment>
<organism evidence="10 11">
    <name type="scientific">Blepharisma stoltei</name>
    <dbReference type="NCBI Taxonomy" id="1481888"/>
    <lineage>
        <taxon>Eukaryota</taxon>
        <taxon>Sar</taxon>
        <taxon>Alveolata</taxon>
        <taxon>Ciliophora</taxon>
        <taxon>Postciliodesmatophora</taxon>
        <taxon>Heterotrichea</taxon>
        <taxon>Heterotrichida</taxon>
        <taxon>Blepharismidae</taxon>
        <taxon>Blepharisma</taxon>
    </lineage>
</organism>
<accession>A0AAU9IB32</accession>
<evidence type="ECO:0000313" key="11">
    <source>
        <dbReference type="Proteomes" id="UP001162131"/>
    </source>
</evidence>
<evidence type="ECO:0000313" key="10">
    <source>
        <dbReference type="EMBL" id="CAG9310537.1"/>
    </source>
</evidence>
<keyword evidence="4 5" id="KW-0505">Motor protein</keyword>
<dbReference type="Pfam" id="PF00225">
    <property type="entry name" value="Kinesin"/>
    <property type="match status" value="2"/>
</dbReference>
<dbReference type="GO" id="GO:0003777">
    <property type="term" value="F:microtubule motor activity"/>
    <property type="evidence" value="ECO:0007669"/>
    <property type="project" value="InterPro"/>
</dbReference>
<keyword evidence="1 5" id="KW-0547">Nucleotide-binding</keyword>
<evidence type="ECO:0000259" key="9">
    <source>
        <dbReference type="PROSITE" id="PS50067"/>
    </source>
</evidence>
<dbReference type="GO" id="GO:0007018">
    <property type="term" value="P:microtubule-based movement"/>
    <property type="evidence" value="ECO:0007669"/>
    <property type="project" value="InterPro"/>
</dbReference>
<dbReference type="PANTHER" id="PTHR47968:SF75">
    <property type="entry name" value="CENTROMERE-ASSOCIATED PROTEIN E"/>
    <property type="match status" value="1"/>
</dbReference>
<dbReference type="PANTHER" id="PTHR47968">
    <property type="entry name" value="CENTROMERE PROTEIN E"/>
    <property type="match status" value="1"/>
</dbReference>
<dbReference type="SUPFAM" id="SSF52540">
    <property type="entry name" value="P-loop containing nucleoside triphosphate hydrolases"/>
    <property type="match status" value="1"/>
</dbReference>
<evidence type="ECO:0000256" key="4">
    <source>
        <dbReference type="ARBA" id="ARBA00023175"/>
    </source>
</evidence>
<dbReference type="PROSITE" id="PS00411">
    <property type="entry name" value="KINESIN_MOTOR_1"/>
    <property type="match status" value="1"/>
</dbReference>
<evidence type="ECO:0000256" key="2">
    <source>
        <dbReference type="ARBA" id="ARBA00022840"/>
    </source>
</evidence>
<dbReference type="PRINTS" id="PR00380">
    <property type="entry name" value="KINESINHEAVY"/>
</dbReference>
<dbReference type="GO" id="GO:0005524">
    <property type="term" value="F:ATP binding"/>
    <property type="evidence" value="ECO:0007669"/>
    <property type="project" value="UniProtKB-UniRule"/>
</dbReference>
<evidence type="ECO:0000256" key="8">
    <source>
        <dbReference type="SAM" id="MobiDB-lite"/>
    </source>
</evidence>
<dbReference type="Gene3D" id="3.40.850.10">
    <property type="entry name" value="Kinesin motor domain"/>
    <property type="match status" value="1"/>
</dbReference>